<dbReference type="PANTHER" id="PTHR11559">
    <property type="entry name" value="CARBOXYLESTERASE"/>
    <property type="match status" value="1"/>
</dbReference>
<gene>
    <name evidence="5" type="ORF">H9710_05795</name>
</gene>
<evidence type="ECO:0000256" key="2">
    <source>
        <dbReference type="ARBA" id="ARBA00022801"/>
    </source>
</evidence>
<dbReference type="Pfam" id="PF00135">
    <property type="entry name" value="COesterase"/>
    <property type="match status" value="2"/>
</dbReference>
<dbReference type="PROSITE" id="PS00941">
    <property type="entry name" value="CARBOXYLESTERASE_B_2"/>
    <property type="match status" value="1"/>
</dbReference>
<dbReference type="InterPro" id="IPR019819">
    <property type="entry name" value="Carboxylesterase_B_CS"/>
</dbReference>
<dbReference type="InterPro" id="IPR002018">
    <property type="entry name" value="CarbesteraseB"/>
</dbReference>
<reference evidence="5" key="1">
    <citation type="journal article" date="2021" name="PeerJ">
        <title>Extensive microbial diversity within the chicken gut microbiome revealed by metagenomics and culture.</title>
        <authorList>
            <person name="Gilroy R."/>
            <person name="Ravi A."/>
            <person name="Getino M."/>
            <person name="Pursley I."/>
            <person name="Horton D.L."/>
            <person name="Alikhan N.F."/>
            <person name="Baker D."/>
            <person name="Gharbi K."/>
            <person name="Hall N."/>
            <person name="Watson M."/>
            <person name="Adriaenssens E.M."/>
            <person name="Foster-Nyarko E."/>
            <person name="Jarju S."/>
            <person name="Secka A."/>
            <person name="Antonio M."/>
            <person name="Oren A."/>
            <person name="Chaudhuri R.R."/>
            <person name="La Ragione R."/>
            <person name="Hildebrand F."/>
            <person name="Pallen M.J."/>
        </authorList>
    </citation>
    <scope>NUCLEOTIDE SEQUENCE</scope>
    <source>
        <strain evidence="5">CHK185-1770</strain>
    </source>
</reference>
<evidence type="ECO:0000259" key="4">
    <source>
        <dbReference type="Pfam" id="PF00135"/>
    </source>
</evidence>
<evidence type="ECO:0000256" key="1">
    <source>
        <dbReference type="ARBA" id="ARBA00005964"/>
    </source>
</evidence>
<comment type="caution">
    <text evidence="5">The sequence shown here is derived from an EMBL/GenBank/DDBJ whole genome shotgun (WGS) entry which is preliminary data.</text>
</comment>
<proteinExistence type="inferred from homology"/>
<dbReference type="AlphaFoldDB" id="A0A9D2MWJ9"/>
<name>A0A9D2MWJ9_9FIRM</name>
<dbReference type="PROSITE" id="PS00122">
    <property type="entry name" value="CARBOXYLESTERASE_B_1"/>
    <property type="match status" value="1"/>
</dbReference>
<reference evidence="5" key="2">
    <citation type="submission" date="2021-04" db="EMBL/GenBank/DDBJ databases">
        <authorList>
            <person name="Gilroy R."/>
        </authorList>
    </citation>
    <scope>NUCLEOTIDE SEQUENCE</scope>
    <source>
        <strain evidence="5">CHK185-1770</strain>
    </source>
</reference>
<dbReference type="Gene3D" id="3.40.50.1820">
    <property type="entry name" value="alpha/beta hydrolase"/>
    <property type="match status" value="2"/>
</dbReference>
<dbReference type="InterPro" id="IPR050309">
    <property type="entry name" value="Type-B_Carboxylest/Lipase"/>
</dbReference>
<dbReference type="Proteomes" id="UP000826793">
    <property type="component" value="Unassembled WGS sequence"/>
</dbReference>
<evidence type="ECO:0000256" key="3">
    <source>
        <dbReference type="RuleBase" id="RU361235"/>
    </source>
</evidence>
<evidence type="ECO:0000313" key="5">
    <source>
        <dbReference type="EMBL" id="HJB98077.1"/>
    </source>
</evidence>
<protein>
    <recommendedName>
        <fullName evidence="3">Carboxylic ester hydrolase</fullName>
        <ecNumber evidence="3">3.1.1.-</ecNumber>
    </recommendedName>
</protein>
<dbReference type="InterPro" id="IPR019826">
    <property type="entry name" value="Carboxylesterase_B_AS"/>
</dbReference>
<feature type="domain" description="Carboxylesterase type B" evidence="4">
    <location>
        <begin position="3"/>
        <end position="320"/>
    </location>
</feature>
<dbReference type="GO" id="GO:0016787">
    <property type="term" value="F:hydrolase activity"/>
    <property type="evidence" value="ECO:0007669"/>
    <property type="project" value="UniProtKB-KW"/>
</dbReference>
<accession>A0A9D2MWJ9</accession>
<dbReference type="SUPFAM" id="SSF53474">
    <property type="entry name" value="alpha/beta-Hydrolases"/>
    <property type="match status" value="1"/>
</dbReference>
<organism evidence="5 6">
    <name type="scientific">Candidatus Acutalibacter pullicola</name>
    <dbReference type="NCBI Taxonomy" id="2838417"/>
    <lineage>
        <taxon>Bacteria</taxon>
        <taxon>Bacillati</taxon>
        <taxon>Bacillota</taxon>
        <taxon>Clostridia</taxon>
        <taxon>Eubacteriales</taxon>
        <taxon>Acutalibacteraceae</taxon>
        <taxon>Acutalibacter</taxon>
    </lineage>
</organism>
<dbReference type="EC" id="3.1.1.-" evidence="3"/>
<evidence type="ECO:0000313" key="6">
    <source>
        <dbReference type="Proteomes" id="UP000826793"/>
    </source>
</evidence>
<comment type="similarity">
    <text evidence="1 3">Belongs to the type-B carboxylesterase/lipase family.</text>
</comment>
<sequence length="435" mass="48452">METKITTKQGALQGVLSQDGKTCIFRGVPYAQPPVGELRFRRPQAHEPWEGVWDCTAFGPRCPQADLASMDFYGKEFYDAMVPREDEDCLYLNIWTPAQAQPEDKLPVLFWIHGGAFMHGCGSEKEFDGETFARQGVILVTINYRVNAFGFFAHPELEKENPEGVSGNYGILDQIFALQWVRENIAAFGGDPEKITIDGQSAGCMSVQTLSSSPLTKGLFQGAILQSGGGIRALGTTPSKETLWEISQKLLEHLGCSTVEQLRQAPANTLRDAAYAVQGEELRWRPHVDGWLLPATTDELAESGAIHPISYMIGSTGDDIGDGKLLQESGARWCENLQKLGRRPAYFYFFDRKLPGDSAGAFHSCELWYQFGTLDRCWRPWEDCDRELSQVMNSYWANFAKTGDPNGEGLPEWKAYTQENTQPLVLGETVGQPKN</sequence>
<keyword evidence="2 3" id="KW-0378">Hydrolase</keyword>
<dbReference type="InterPro" id="IPR029058">
    <property type="entry name" value="AB_hydrolase_fold"/>
</dbReference>
<dbReference type="EMBL" id="DWXG01000045">
    <property type="protein sequence ID" value="HJB98077.1"/>
    <property type="molecule type" value="Genomic_DNA"/>
</dbReference>
<feature type="domain" description="Carboxylesterase type B" evidence="4">
    <location>
        <begin position="340"/>
        <end position="428"/>
    </location>
</feature>